<keyword evidence="1" id="KW-0687">Ribonucleoprotein</keyword>
<keyword evidence="1" id="KW-0689">Ribosomal protein</keyword>
<dbReference type="KEGG" id="cru:A33U_050"/>
<name>J7GSS5_CARRU</name>
<dbReference type="AlphaFoldDB" id="J7GSS5"/>
<reference evidence="1 2" key="1">
    <citation type="journal article" date="2012" name="Mol. Biol. Evol.">
        <title>Genome reduction and co-evolution between the primary and secondary bacterial symbionts of psyllids.</title>
        <authorList>
            <person name="Sloan D.B."/>
            <person name="Moran N.A."/>
        </authorList>
    </citation>
    <scope>NUCLEOTIDE SEQUENCE [LARGE SCALE GENOMIC DNA]</scope>
    <source>
        <strain evidence="1 2">CE</strain>
    </source>
</reference>
<dbReference type="EMBL" id="CP003541">
    <property type="protein sequence ID" value="AFP83519.1"/>
    <property type="molecule type" value="Genomic_DNA"/>
</dbReference>
<protein>
    <submittedName>
        <fullName evidence="1">Putative ribosomal protein L25</fullName>
    </submittedName>
</protein>
<dbReference type="Proteomes" id="UP000003932">
    <property type="component" value="Chromosome"/>
</dbReference>
<dbReference type="HOGENOM" id="CLU_144019_0_0_6"/>
<organism evidence="1 2">
    <name type="scientific">Candidatus Carsonella ruddii CE isolate Thao2000</name>
    <dbReference type="NCBI Taxonomy" id="1202536"/>
    <lineage>
        <taxon>Bacteria</taxon>
        <taxon>Pseudomonadati</taxon>
        <taxon>Pseudomonadota</taxon>
        <taxon>Gammaproteobacteria</taxon>
        <taxon>Oceanospirillales</taxon>
        <taxon>Halomonadaceae</taxon>
        <taxon>Zymobacter group</taxon>
        <taxon>Candidatus Carsonella</taxon>
    </lineage>
</organism>
<dbReference type="GO" id="GO:0005840">
    <property type="term" value="C:ribosome"/>
    <property type="evidence" value="ECO:0007669"/>
    <property type="project" value="UniProtKB-KW"/>
</dbReference>
<proteinExistence type="predicted"/>
<accession>J7GSS5</accession>
<evidence type="ECO:0000313" key="1">
    <source>
        <dbReference type="EMBL" id="AFP83519.1"/>
    </source>
</evidence>
<evidence type="ECO:0000313" key="2">
    <source>
        <dbReference type="Proteomes" id="UP000003932"/>
    </source>
</evidence>
<dbReference type="RefSeq" id="WP_014886820.1">
    <property type="nucleotide sequence ID" value="NC_018414.1"/>
</dbReference>
<dbReference type="PATRIC" id="fig|1202536.3.peg.44"/>
<gene>
    <name evidence="1" type="primary">rplY</name>
    <name evidence="1" type="ORF">A33U_050</name>
</gene>
<sequence>MHYKFKYKLKIFKRKFIKKSKIIIGNLFIKDKLIKVYLLKNNYLEIILRNNFFKIKFMKKYYNVFINNKIYNYINNKIYHFSFIEIKKNINIKIFFKCNSNYIINNFLILINNLKLPRKLFLNIIFFKKIIKDKDYFFKNFKKENKILFLNKK</sequence>
<dbReference type="STRING" id="1202536.A33U_050"/>